<protein>
    <submittedName>
        <fullName evidence="3">Putative ribonuclease H-like domain-containing protein</fullName>
    </submittedName>
</protein>
<sequence>MRSKLVLKWSKLEFIFSTKELSFPSSPALLFPSTINWLEDLGLFIAGWLEDLGLFIAGCSVLLRQSCLTLLLIRSYIKKVSNEFPTRVCSLLRLINWQRENCNFSKEYISHLESIETTNESNQVKENHLVVDSDDYTQSTKEPVQEKPDIELQVILKSLVILKGQTKTSHSSRANKEDKKHKQAQKFLLSSGSNHSLTRPVIPIGPRWNPPDVNWFKMNVDGSCWQHTGEIGCGGVLRDSNGRWLSGFSKSMGYGSPVLAEAWAVKIGLELARNSSVQNLSLEADSLTVINMIKNGVEIDHPLFPIIAGIIDMAAKDWNVSFSHTLREGNRVTNLLANLAHRSSSELQVWSNPPSVCINAVKDNARGTWLSRVLLASL</sequence>
<proteinExistence type="predicted"/>
<dbReference type="CDD" id="cd06222">
    <property type="entry name" value="RNase_H_like"/>
    <property type="match status" value="1"/>
</dbReference>
<dbReference type="InterPro" id="IPR053151">
    <property type="entry name" value="RNase_H-like"/>
</dbReference>
<dbReference type="GO" id="GO:0004523">
    <property type="term" value="F:RNA-DNA hybrid ribonuclease activity"/>
    <property type="evidence" value="ECO:0007669"/>
    <property type="project" value="InterPro"/>
</dbReference>
<dbReference type="PANTHER" id="PTHR47723:SF19">
    <property type="entry name" value="POLYNUCLEOTIDYL TRANSFERASE, RIBONUCLEASE H-LIKE SUPERFAMILY PROTEIN"/>
    <property type="match status" value="1"/>
</dbReference>
<evidence type="ECO:0000313" key="4">
    <source>
        <dbReference type="Proteomes" id="UP000634136"/>
    </source>
</evidence>
<organism evidence="3 4">
    <name type="scientific">Senna tora</name>
    <dbReference type="NCBI Taxonomy" id="362788"/>
    <lineage>
        <taxon>Eukaryota</taxon>
        <taxon>Viridiplantae</taxon>
        <taxon>Streptophyta</taxon>
        <taxon>Embryophyta</taxon>
        <taxon>Tracheophyta</taxon>
        <taxon>Spermatophyta</taxon>
        <taxon>Magnoliopsida</taxon>
        <taxon>eudicotyledons</taxon>
        <taxon>Gunneridae</taxon>
        <taxon>Pentapetalae</taxon>
        <taxon>rosids</taxon>
        <taxon>fabids</taxon>
        <taxon>Fabales</taxon>
        <taxon>Fabaceae</taxon>
        <taxon>Caesalpinioideae</taxon>
        <taxon>Cassia clade</taxon>
        <taxon>Senna</taxon>
    </lineage>
</organism>
<evidence type="ECO:0000259" key="2">
    <source>
        <dbReference type="PROSITE" id="PS50879"/>
    </source>
</evidence>
<dbReference type="SUPFAM" id="SSF53098">
    <property type="entry name" value="Ribonuclease H-like"/>
    <property type="match status" value="1"/>
</dbReference>
<evidence type="ECO:0000256" key="1">
    <source>
        <dbReference type="SAM" id="MobiDB-lite"/>
    </source>
</evidence>
<dbReference type="InterPro" id="IPR036397">
    <property type="entry name" value="RNaseH_sf"/>
</dbReference>
<dbReference type="PROSITE" id="PS50879">
    <property type="entry name" value="RNASE_H_1"/>
    <property type="match status" value="1"/>
</dbReference>
<dbReference type="GO" id="GO:0003676">
    <property type="term" value="F:nucleic acid binding"/>
    <property type="evidence" value="ECO:0007669"/>
    <property type="project" value="InterPro"/>
</dbReference>
<feature type="domain" description="RNase H type-1" evidence="2">
    <location>
        <begin position="212"/>
        <end position="342"/>
    </location>
</feature>
<dbReference type="EMBL" id="JAAIUW010000006">
    <property type="protein sequence ID" value="KAF7825182.1"/>
    <property type="molecule type" value="Genomic_DNA"/>
</dbReference>
<dbReference type="AlphaFoldDB" id="A0A834TP64"/>
<keyword evidence="4" id="KW-1185">Reference proteome</keyword>
<dbReference type="Gene3D" id="3.30.420.10">
    <property type="entry name" value="Ribonuclease H-like superfamily/Ribonuclease H"/>
    <property type="match status" value="1"/>
</dbReference>
<reference evidence="3" key="1">
    <citation type="submission" date="2020-09" db="EMBL/GenBank/DDBJ databases">
        <title>Genome-Enabled Discovery of Anthraquinone Biosynthesis in Senna tora.</title>
        <authorList>
            <person name="Kang S.-H."/>
            <person name="Pandey R.P."/>
            <person name="Lee C.-M."/>
            <person name="Sim J.-S."/>
            <person name="Jeong J.-T."/>
            <person name="Choi B.-S."/>
            <person name="Jung M."/>
            <person name="Ginzburg D."/>
            <person name="Zhao K."/>
            <person name="Won S.Y."/>
            <person name="Oh T.-J."/>
            <person name="Yu Y."/>
            <person name="Kim N.-H."/>
            <person name="Lee O.R."/>
            <person name="Lee T.-H."/>
            <person name="Bashyal P."/>
            <person name="Kim T.-S."/>
            <person name="Lee W.-H."/>
            <person name="Kawkins C."/>
            <person name="Kim C.-K."/>
            <person name="Kim J.S."/>
            <person name="Ahn B.O."/>
            <person name="Rhee S.Y."/>
            <person name="Sohng J.K."/>
        </authorList>
    </citation>
    <scope>NUCLEOTIDE SEQUENCE</scope>
    <source>
        <tissue evidence="3">Leaf</tissue>
    </source>
</reference>
<dbReference type="OrthoDB" id="1215078at2759"/>
<accession>A0A834TP64</accession>
<comment type="caution">
    <text evidence="3">The sequence shown here is derived from an EMBL/GenBank/DDBJ whole genome shotgun (WGS) entry which is preliminary data.</text>
</comment>
<dbReference type="InterPro" id="IPR044730">
    <property type="entry name" value="RNase_H-like_dom_plant"/>
</dbReference>
<dbReference type="Pfam" id="PF13456">
    <property type="entry name" value="RVT_3"/>
    <property type="match status" value="1"/>
</dbReference>
<name>A0A834TP64_9FABA</name>
<evidence type="ECO:0000313" key="3">
    <source>
        <dbReference type="EMBL" id="KAF7825182.1"/>
    </source>
</evidence>
<dbReference type="InterPro" id="IPR002156">
    <property type="entry name" value="RNaseH_domain"/>
</dbReference>
<dbReference type="PANTHER" id="PTHR47723">
    <property type="entry name" value="OS05G0353850 PROTEIN"/>
    <property type="match status" value="1"/>
</dbReference>
<dbReference type="Proteomes" id="UP000634136">
    <property type="component" value="Unassembled WGS sequence"/>
</dbReference>
<feature type="region of interest" description="Disordered" evidence="1">
    <location>
        <begin position="166"/>
        <end position="185"/>
    </location>
</feature>
<dbReference type="InterPro" id="IPR012337">
    <property type="entry name" value="RNaseH-like_sf"/>
</dbReference>
<gene>
    <name evidence="3" type="ORF">G2W53_016346</name>
</gene>